<dbReference type="RefSeq" id="XP_018689011.1">
    <property type="nucleotide sequence ID" value="XM_018841302.1"/>
</dbReference>
<evidence type="ECO:0000313" key="3">
    <source>
        <dbReference type="Proteomes" id="UP000078343"/>
    </source>
</evidence>
<accession>A0A178Z793</accession>
<dbReference type="STRING" id="1367422.A0A178Z793"/>
<reference evidence="2 3" key="1">
    <citation type="submission" date="2016-04" db="EMBL/GenBank/DDBJ databases">
        <title>Draft genome of Fonsecaea erecta CBS 125763.</title>
        <authorList>
            <person name="Weiss V.A."/>
            <person name="Vicente V.A."/>
            <person name="Raittz R.T."/>
            <person name="Moreno L.F."/>
            <person name="De Souza E.M."/>
            <person name="Pedrosa F.O."/>
            <person name="Steffens M.B."/>
            <person name="Faoro H."/>
            <person name="Tadra-Sfeir M.Z."/>
            <person name="Najafzadeh M.J."/>
            <person name="Felipe M.S."/>
            <person name="Teixeira M."/>
            <person name="Sun J."/>
            <person name="Xi L."/>
            <person name="Gomes R."/>
            <person name="De Azevedo C.M."/>
            <person name="Salgado C.G."/>
            <person name="Da Silva M.B."/>
            <person name="Nascimento M.F."/>
            <person name="Queiroz-Telles F."/>
            <person name="Attili D.S."/>
            <person name="Gorbushina A."/>
        </authorList>
    </citation>
    <scope>NUCLEOTIDE SEQUENCE [LARGE SCALE GENOMIC DNA]</scope>
    <source>
        <strain evidence="2 3">CBS 125763</strain>
    </source>
</reference>
<name>A0A178Z793_9EURO</name>
<organism evidence="2 3">
    <name type="scientific">Fonsecaea erecta</name>
    <dbReference type="NCBI Taxonomy" id="1367422"/>
    <lineage>
        <taxon>Eukaryota</taxon>
        <taxon>Fungi</taxon>
        <taxon>Dikarya</taxon>
        <taxon>Ascomycota</taxon>
        <taxon>Pezizomycotina</taxon>
        <taxon>Eurotiomycetes</taxon>
        <taxon>Chaetothyriomycetidae</taxon>
        <taxon>Chaetothyriales</taxon>
        <taxon>Herpotrichiellaceae</taxon>
        <taxon>Fonsecaea</taxon>
    </lineage>
</organism>
<proteinExistence type="predicted"/>
<keyword evidence="3" id="KW-1185">Reference proteome</keyword>
<dbReference type="AlphaFoldDB" id="A0A178Z793"/>
<dbReference type="OrthoDB" id="5403634at2759"/>
<feature type="region of interest" description="Disordered" evidence="1">
    <location>
        <begin position="158"/>
        <end position="184"/>
    </location>
</feature>
<dbReference type="GeneID" id="30013964"/>
<dbReference type="Proteomes" id="UP000078343">
    <property type="component" value="Unassembled WGS sequence"/>
</dbReference>
<protein>
    <submittedName>
        <fullName evidence="2">Uncharacterized protein</fullName>
    </submittedName>
</protein>
<feature type="region of interest" description="Disordered" evidence="1">
    <location>
        <begin position="1"/>
        <end position="59"/>
    </location>
</feature>
<evidence type="ECO:0000256" key="1">
    <source>
        <dbReference type="SAM" id="MobiDB-lite"/>
    </source>
</evidence>
<sequence>MDLAALAAVQPSRPEGQPQANIHVIGAQQVNPNKRRRTGRGSSQGNSKRTKCSRLSSSEPHYPPAFWDNLSCIHLQEDALEELERRNRQVPGTRDCFHLSDTALPEKRSALLSLDHCVPDHLRELEQLASAGGPDLSALRGFRAAIDPQMPWVISVHPESRSHTSDSNPASTSQPTESTGPYSRNFQQNLLDGAVYPPGYKFSNGRLPNKPHNWEVINTRLKERRGSLSSSTFSEAEHTDFVQRNDDAAKKKQVITSVIPIIEGCDHKCVCRDVPFTNLDHLTDGTLAPGRPDICYGARPEQLDRRVLDELSKSIVPSTQDENLPVVPNFFLAVTSPSGLFSTALRQATYDGALGERGVLRLLSFGETADPVFDNNAHTISSIYLHGMLTLYTVYSSPSAGPGSRPAYFMHQLRSFAMHDSPETFRAGATAYRNARDWAEEQRDAAIKQSNERVNDRQRTALAAETTTVEQKM</sequence>
<feature type="compositionally biased region" description="Polar residues" evidence="1">
    <location>
        <begin position="165"/>
        <end position="184"/>
    </location>
</feature>
<comment type="caution">
    <text evidence="2">The sequence shown here is derived from an EMBL/GenBank/DDBJ whole genome shotgun (WGS) entry which is preliminary data.</text>
</comment>
<evidence type="ECO:0000313" key="2">
    <source>
        <dbReference type="EMBL" id="OAP55644.1"/>
    </source>
</evidence>
<gene>
    <name evidence="2" type="ORF">AYL99_09796</name>
</gene>
<feature type="compositionally biased region" description="Polar residues" evidence="1">
    <location>
        <begin position="40"/>
        <end position="59"/>
    </location>
</feature>
<dbReference type="EMBL" id="LVYI01000010">
    <property type="protein sequence ID" value="OAP55644.1"/>
    <property type="molecule type" value="Genomic_DNA"/>
</dbReference>